<dbReference type="EMBL" id="JAGRPV010000001">
    <property type="protein sequence ID" value="MDI4644011.1"/>
    <property type="molecule type" value="Genomic_DNA"/>
</dbReference>
<keyword evidence="2" id="KW-1185">Reference proteome</keyword>
<sequence>MFKALGFEVRSSVSKPDPKHYNATYTTWTFSRQGKTLSIRASDPVEAYVDGKLVRDVPSLRWAADSTQFPLDYICSVFGIRANWDRSSGKATLQG</sequence>
<accession>A0ABT6TBR1</accession>
<protein>
    <recommendedName>
        <fullName evidence="3">Copper amine oxidase-like N-terminal domain-containing protein</fullName>
    </recommendedName>
</protein>
<reference evidence="1" key="1">
    <citation type="submission" date="2023-04" db="EMBL/GenBank/DDBJ databases">
        <title>Comparative genomic analysis of Cohnella hashimotonis sp. nov., isolated from the International Space Station.</title>
        <authorList>
            <person name="Venkateswaran K."/>
            <person name="Simpson A."/>
        </authorList>
    </citation>
    <scope>NUCLEOTIDE SEQUENCE</scope>
    <source>
        <strain evidence="1">F6_2S_P_1</strain>
    </source>
</reference>
<dbReference type="Proteomes" id="UP001161691">
    <property type="component" value="Unassembled WGS sequence"/>
</dbReference>
<comment type="caution">
    <text evidence="1">The sequence shown here is derived from an EMBL/GenBank/DDBJ whole genome shotgun (WGS) entry which is preliminary data.</text>
</comment>
<organism evidence="1 2">
    <name type="scientific">Cohnella hashimotonis</name>
    <dbReference type="NCBI Taxonomy" id="2826895"/>
    <lineage>
        <taxon>Bacteria</taxon>
        <taxon>Bacillati</taxon>
        <taxon>Bacillota</taxon>
        <taxon>Bacilli</taxon>
        <taxon>Bacillales</taxon>
        <taxon>Paenibacillaceae</taxon>
        <taxon>Cohnella</taxon>
    </lineage>
</organism>
<evidence type="ECO:0008006" key="3">
    <source>
        <dbReference type="Google" id="ProtNLM"/>
    </source>
</evidence>
<proteinExistence type="predicted"/>
<evidence type="ECO:0000313" key="2">
    <source>
        <dbReference type="Proteomes" id="UP001161691"/>
    </source>
</evidence>
<gene>
    <name evidence="1" type="ORF">KB449_03525</name>
</gene>
<evidence type="ECO:0000313" key="1">
    <source>
        <dbReference type="EMBL" id="MDI4644011.1"/>
    </source>
</evidence>
<name>A0ABT6TBR1_9BACL</name>
<dbReference type="RefSeq" id="WP_282907043.1">
    <property type="nucleotide sequence ID" value="NZ_JAGRPV010000001.1"/>
</dbReference>